<evidence type="ECO:0000313" key="1">
    <source>
        <dbReference type="EMBL" id="ASI13621.1"/>
    </source>
</evidence>
<accession>A0A218NME0</accession>
<dbReference type="GeneID" id="33313848"/>
<protein>
    <submittedName>
        <fullName evidence="1">Uncharacterized protein</fullName>
    </submittedName>
</protein>
<proteinExistence type="predicted"/>
<dbReference type="KEGG" id="marh:Mia14_0291"/>
<gene>
    <name evidence="1" type="ORF">Mia14_0291</name>
</gene>
<dbReference type="AlphaFoldDB" id="A0A218NME0"/>
<dbReference type="Proteomes" id="UP000197679">
    <property type="component" value="Chromosome"/>
</dbReference>
<evidence type="ECO:0000313" key="2">
    <source>
        <dbReference type="Proteomes" id="UP000197679"/>
    </source>
</evidence>
<dbReference type="EMBL" id="CP019964">
    <property type="protein sequence ID" value="ASI13621.1"/>
    <property type="molecule type" value="Genomic_DNA"/>
</dbReference>
<organism evidence="1 2">
    <name type="scientific">Candidatus Mancarchaeum acidiphilum</name>
    <dbReference type="NCBI Taxonomy" id="1920749"/>
    <lineage>
        <taxon>Archaea</taxon>
        <taxon>Candidatus Micrarchaeota</taxon>
        <taxon>Candidatus Mancarchaeum</taxon>
    </lineage>
</organism>
<sequence length="149" mass="16348">MGILGDLKSKIEGPAITATPDEVFDFLTNDGYQSMQMNNASSGAAGRLVGMLADSIRDIKLESSDGNSKTITYSYKAGPEVFSNKLVIKILSANDHQASWMKFEAAGGYNPNTYQSPSQKFESQIRNMVGQRFGTTQMLHTDKDNNRLI</sequence>
<reference evidence="1 2" key="1">
    <citation type="journal article" date="2017" name="Nat. Commun.">
        <title>'ARMAN' archaea depend on association with euryarchaeal host in culture and in situ.</title>
        <authorList>
            <person name="Golyshina O."/>
            <person name="Toshchakov S."/>
            <person name="Makarova K."/>
            <person name="Gavrilov S."/>
            <person name="Korzhenkov A."/>
            <person name="La Cono V."/>
            <person name="Arcadi E."/>
            <person name="Nechitaylo T."/>
            <person name="Ferrer M."/>
            <person name="Kublanov I."/>
            <person name="Wolf Y."/>
            <person name="Yakimov M."/>
            <person name="Golyshin P."/>
            <person name="Slesarev A."/>
            <person name="Kozyavkin S."/>
        </authorList>
    </citation>
    <scope>NUCLEOTIDE SEQUENCE [LARGE SCALE GENOMIC DNA]</scope>
    <source>
        <strain evidence="1 2">Mia14</strain>
    </source>
</reference>
<keyword evidence="2" id="KW-1185">Reference proteome</keyword>
<dbReference type="RefSeq" id="WP_088819783.1">
    <property type="nucleotide sequence ID" value="NZ_CP019964.1"/>
</dbReference>
<name>A0A218NME0_9ARCH</name>